<reference evidence="1 2" key="1">
    <citation type="submission" date="2016-12" db="EMBL/GenBank/DDBJ databases">
        <title>Draft genome sequences of strains Salinicola socius SMB35, Salinicola sp. MH3R3-1 and Chromohalobacter sp. SMB17 from the Verkhnekamsk potash mining region of Russia.</title>
        <authorList>
            <person name="Mavrodi D.V."/>
            <person name="Olsson B.E."/>
            <person name="Korsakova E.S."/>
            <person name="Pyankova A."/>
            <person name="Mavrodi O.V."/>
            <person name="Plotnikova E.G."/>
        </authorList>
    </citation>
    <scope>NUCLEOTIDE SEQUENCE [LARGE SCALE GENOMIC DNA]</scope>
    <source>
        <strain evidence="1 2">SMB17</strain>
    </source>
</reference>
<dbReference type="AlphaFoldDB" id="A0A1Q8TGG1"/>
<protein>
    <submittedName>
        <fullName evidence="1">Uncharacterized protein</fullName>
    </submittedName>
</protein>
<dbReference type="EMBL" id="MSDQ01000006">
    <property type="protein sequence ID" value="OLO12736.1"/>
    <property type="molecule type" value="Genomic_DNA"/>
</dbReference>
<gene>
    <name evidence="1" type="ORF">BTW10_04645</name>
</gene>
<comment type="caution">
    <text evidence="1">The sequence shown here is derived from an EMBL/GenBank/DDBJ whole genome shotgun (WGS) entry which is preliminary data.</text>
</comment>
<evidence type="ECO:0000313" key="1">
    <source>
        <dbReference type="EMBL" id="OLO12736.1"/>
    </source>
</evidence>
<proteinExistence type="predicted"/>
<keyword evidence="2" id="KW-1185">Reference proteome</keyword>
<name>A0A1Q8TGG1_9GAMM</name>
<sequence length="245" mass="28521">MRLNLRAYVNNTLVHWTGRGQTNSDAFSALASICDEKLLRLSYCPNYVSEDYDKKSAMVCFTDIPLWHAKEHCRIFGKFGIGFKKEKMISYGTNPALYTTGEHFSRINSLSGLLGRMEDLEKDREWKEGVEPYNFTQDETVAFQEVTDLLQEYSYKGQDNSEYVTYYQREWRLTFRSLPFAGGRKPQEPGMSCFYCRDGKGYSTVKFSTDDVDYIVVPARYWLKGRKLAKQISCKLRVYELSVFI</sequence>
<evidence type="ECO:0000313" key="2">
    <source>
        <dbReference type="Proteomes" id="UP000186806"/>
    </source>
</evidence>
<accession>A0A1Q8TGG1</accession>
<dbReference type="InterPro" id="IPR021223">
    <property type="entry name" value="AbiGi"/>
</dbReference>
<dbReference type="Proteomes" id="UP000186806">
    <property type="component" value="Unassembled WGS sequence"/>
</dbReference>
<organism evidence="1 2">
    <name type="scientific">Chromohalobacter japonicus</name>
    <dbReference type="NCBI Taxonomy" id="223900"/>
    <lineage>
        <taxon>Bacteria</taxon>
        <taxon>Pseudomonadati</taxon>
        <taxon>Pseudomonadota</taxon>
        <taxon>Gammaproteobacteria</taxon>
        <taxon>Oceanospirillales</taxon>
        <taxon>Halomonadaceae</taxon>
        <taxon>Chromohalobacter</taxon>
    </lineage>
</organism>
<dbReference type="Pfam" id="PF10899">
    <property type="entry name" value="AbiGi"/>
    <property type="match status" value="1"/>
</dbReference>